<feature type="region of interest" description="Disordered" evidence="1">
    <location>
        <begin position="55"/>
        <end position="75"/>
    </location>
</feature>
<dbReference type="EMBL" id="JSZA02000238">
    <property type="protein sequence ID" value="KHD06042.1"/>
    <property type="molecule type" value="Genomic_DNA"/>
</dbReference>
<name>A0A0A6P6I9_9GAMM</name>
<evidence type="ECO:0000313" key="3">
    <source>
        <dbReference type="Proteomes" id="UP000030428"/>
    </source>
</evidence>
<reference evidence="2 3" key="1">
    <citation type="journal article" date="2016" name="Front. Microbiol.">
        <title>Single-Cell (Meta-)Genomics of a Dimorphic Candidatus Thiomargarita nelsonii Reveals Genomic Plasticity.</title>
        <authorList>
            <person name="Flood B.E."/>
            <person name="Fliss P."/>
            <person name="Jones D.S."/>
            <person name="Dick G.J."/>
            <person name="Jain S."/>
            <person name="Kaster A.K."/>
            <person name="Winkel M."/>
            <person name="Mussmann M."/>
            <person name="Bailey J."/>
        </authorList>
    </citation>
    <scope>NUCLEOTIDE SEQUENCE [LARGE SCALE GENOMIC DNA]</scope>
    <source>
        <strain evidence="2">Hydrate Ridge</strain>
    </source>
</reference>
<feature type="compositionally biased region" description="Acidic residues" evidence="1">
    <location>
        <begin position="63"/>
        <end position="72"/>
    </location>
</feature>
<dbReference type="Proteomes" id="UP000030428">
    <property type="component" value="Unassembled WGS sequence"/>
</dbReference>
<proteinExistence type="predicted"/>
<organism evidence="2 3">
    <name type="scientific">Candidatus Thiomargarita nelsonii</name>
    <dbReference type="NCBI Taxonomy" id="1003181"/>
    <lineage>
        <taxon>Bacteria</taxon>
        <taxon>Pseudomonadati</taxon>
        <taxon>Pseudomonadota</taxon>
        <taxon>Gammaproteobacteria</taxon>
        <taxon>Thiotrichales</taxon>
        <taxon>Thiotrichaceae</taxon>
        <taxon>Thiomargarita</taxon>
    </lineage>
</organism>
<evidence type="ECO:0000256" key="1">
    <source>
        <dbReference type="SAM" id="MobiDB-lite"/>
    </source>
</evidence>
<comment type="caution">
    <text evidence="2">The sequence shown here is derived from an EMBL/GenBank/DDBJ whole genome shotgun (WGS) entry which is preliminary data.</text>
</comment>
<evidence type="ECO:0008006" key="4">
    <source>
        <dbReference type="Google" id="ProtNLM"/>
    </source>
</evidence>
<keyword evidence="3" id="KW-1185">Reference proteome</keyword>
<evidence type="ECO:0000313" key="2">
    <source>
        <dbReference type="EMBL" id="KHD06042.1"/>
    </source>
</evidence>
<gene>
    <name evidence="2" type="ORF">PN36_30955</name>
</gene>
<accession>A0A0A6P6I9</accession>
<dbReference type="AlphaFoldDB" id="A0A0A6P6I9"/>
<protein>
    <recommendedName>
        <fullName evidence="4">General secretion pathway protein H</fullName>
    </recommendedName>
</protein>
<sequence length="122" mass="13377">MVMAIIAMAVGVVIPRIGSSEVTFLKAQVREAVAKLRYTRRTALVEGKQKVATFNQNQKKEGEEGEEGEQGEIGEQGEVYKVTFYPEGGSSGGEIILTHLDYKAKITVNPITGKIESEILYE</sequence>